<reference evidence="3" key="1">
    <citation type="submission" date="2013-04" db="EMBL/GenBank/DDBJ databases">
        <title>The Genome Sequence of Fonticula alba ATCC 38817.</title>
        <authorList>
            <consortium name="The Broad Institute Genomics Platform"/>
            <person name="Russ C."/>
            <person name="Cuomo C."/>
            <person name="Burger G."/>
            <person name="Gray M.W."/>
            <person name="Holland P.W.H."/>
            <person name="King N."/>
            <person name="Lang F.B.F."/>
            <person name="Roger A.J."/>
            <person name="Ruiz-Trillo I."/>
            <person name="Brown M."/>
            <person name="Walker B."/>
            <person name="Young S."/>
            <person name="Zeng Q."/>
            <person name="Gargeya S."/>
            <person name="Fitzgerald M."/>
            <person name="Haas B."/>
            <person name="Abouelleil A."/>
            <person name="Allen A.W."/>
            <person name="Alvarado L."/>
            <person name="Arachchi H.M."/>
            <person name="Berlin A.M."/>
            <person name="Chapman S.B."/>
            <person name="Gainer-Dewar J."/>
            <person name="Goldberg J."/>
            <person name="Griggs A."/>
            <person name="Gujja S."/>
            <person name="Hansen M."/>
            <person name="Howarth C."/>
            <person name="Imamovic A."/>
            <person name="Ireland A."/>
            <person name="Larimer J."/>
            <person name="McCowan C."/>
            <person name="Murphy C."/>
            <person name="Pearson M."/>
            <person name="Poon T.W."/>
            <person name="Priest M."/>
            <person name="Roberts A."/>
            <person name="Saif S."/>
            <person name="Shea T."/>
            <person name="Sisk P."/>
            <person name="Sykes S."/>
            <person name="Wortman J."/>
            <person name="Nusbaum C."/>
            <person name="Birren B."/>
        </authorList>
    </citation>
    <scope>NUCLEOTIDE SEQUENCE [LARGE SCALE GENOMIC DNA]</scope>
    <source>
        <strain evidence="3">ATCC 38817</strain>
    </source>
</reference>
<dbReference type="GeneID" id="20525598"/>
<feature type="compositionally biased region" description="Basic residues" evidence="1">
    <location>
        <begin position="349"/>
        <end position="367"/>
    </location>
</feature>
<protein>
    <submittedName>
        <fullName evidence="3">Uncharacterized protein</fullName>
    </submittedName>
</protein>
<feature type="transmembrane region" description="Helical" evidence="2">
    <location>
        <begin position="64"/>
        <end position="90"/>
    </location>
</feature>
<feature type="transmembrane region" description="Helical" evidence="2">
    <location>
        <begin position="23"/>
        <end position="44"/>
    </location>
</feature>
<accession>A0A058ZII6</accession>
<evidence type="ECO:0000313" key="4">
    <source>
        <dbReference type="Proteomes" id="UP000030693"/>
    </source>
</evidence>
<gene>
    <name evidence="3" type="ORF">H696_00873</name>
</gene>
<feature type="compositionally biased region" description="Polar residues" evidence="1">
    <location>
        <begin position="159"/>
        <end position="171"/>
    </location>
</feature>
<sequence>MNRPPVWPPTQEPSPHLRQHLRLIFRTVSVTFLGVAVGTALNIQTPLLRTAYETVYGHMLHVPILSGILHLPTPLFQMVFIGLFVLQLYLAYRWRRSRIDTGDPPAAAAAAAAAASAASGPGPDPASSFRAHLSSFFTEAWSTQPPPTSAPSGPADCGATSQRPTASTTAQPWSLSSLVTTPAGWMNLRLGTIGLMSAMLGPRILSMITPLTHQPSMLFGTFVFLLQSALFGMVAATEGNLLALPPWVSRLIEQGSSVAMFALLGSFFARHLFSSHYMSFMLPLALLTLSVSYFFTELQFIARRHEWAVTMRQPTPDPVLEASRLLLHIKEIIRILMLLLSSQSTRDGGRRRAGAQGGHHRSQRRED</sequence>
<dbReference type="RefSeq" id="XP_009493034.1">
    <property type="nucleotide sequence ID" value="XM_009494759.1"/>
</dbReference>
<dbReference type="Proteomes" id="UP000030693">
    <property type="component" value="Unassembled WGS sequence"/>
</dbReference>
<evidence type="ECO:0000313" key="3">
    <source>
        <dbReference type="EMBL" id="KCV73332.1"/>
    </source>
</evidence>
<keyword evidence="2" id="KW-0812">Transmembrane</keyword>
<evidence type="ECO:0000256" key="1">
    <source>
        <dbReference type="SAM" id="MobiDB-lite"/>
    </source>
</evidence>
<organism evidence="3">
    <name type="scientific">Fonticula alba</name>
    <name type="common">Slime mold</name>
    <dbReference type="NCBI Taxonomy" id="691883"/>
    <lineage>
        <taxon>Eukaryota</taxon>
        <taxon>Rotosphaerida</taxon>
        <taxon>Fonticulaceae</taxon>
        <taxon>Fonticula</taxon>
    </lineage>
</organism>
<dbReference type="EMBL" id="KB932201">
    <property type="protein sequence ID" value="KCV73332.1"/>
    <property type="molecule type" value="Genomic_DNA"/>
</dbReference>
<proteinExistence type="predicted"/>
<evidence type="ECO:0000256" key="2">
    <source>
        <dbReference type="SAM" id="Phobius"/>
    </source>
</evidence>
<feature type="region of interest" description="Disordered" evidence="1">
    <location>
        <begin position="140"/>
        <end position="171"/>
    </location>
</feature>
<feature type="transmembrane region" description="Helical" evidence="2">
    <location>
        <begin position="280"/>
        <end position="302"/>
    </location>
</feature>
<keyword evidence="2" id="KW-1133">Transmembrane helix</keyword>
<feature type="transmembrane region" description="Helical" evidence="2">
    <location>
        <begin position="217"/>
        <end position="236"/>
    </location>
</feature>
<keyword evidence="4" id="KW-1185">Reference proteome</keyword>
<keyword evidence="2" id="KW-0472">Membrane</keyword>
<feature type="region of interest" description="Disordered" evidence="1">
    <location>
        <begin position="346"/>
        <end position="367"/>
    </location>
</feature>
<dbReference type="AlphaFoldDB" id="A0A058ZII6"/>
<name>A0A058ZII6_FONAL</name>